<keyword evidence="2 9" id="KW-0055">Arginine biosynthesis</keyword>
<comment type="pathway">
    <text evidence="1 9">Amino-acid biosynthesis; L-arginine biosynthesis; N(2)-acetyl-L-ornithine from L-glutamate: step 2/4.</text>
</comment>
<keyword evidence="9" id="KW-0963">Cytoplasm</keyword>
<gene>
    <name evidence="9" type="primary">argB</name>
    <name evidence="11" type="ORF">SAMN04488541_103821</name>
</gene>
<feature type="binding site" evidence="9">
    <location>
        <position position="128"/>
    </location>
    <ligand>
        <name>substrate</name>
    </ligand>
</feature>
<comment type="similarity">
    <text evidence="9">Belongs to the acetylglutamate kinase family. ArgB subfamily.</text>
</comment>
<dbReference type="STRING" id="1003.SAMN04488541_103821"/>
<dbReference type="NCBIfam" id="TIGR00761">
    <property type="entry name" value="argB"/>
    <property type="match status" value="1"/>
</dbReference>
<dbReference type="GO" id="GO:0005737">
    <property type="term" value="C:cytoplasm"/>
    <property type="evidence" value="ECO:0007669"/>
    <property type="project" value="UniProtKB-SubCell"/>
</dbReference>
<evidence type="ECO:0000256" key="6">
    <source>
        <dbReference type="ARBA" id="ARBA00022777"/>
    </source>
</evidence>
<sequence>MKEKKILIHGGGKIATQVADKLGLEVKMHNGRRITDQAMLEVVQMVYGGLVNKNIVSMLQALGCNAVGLTGADLNVVRAVKRPVKDIDYGFVGDVTQVNQKALSDLLENDCVPILAPLTHDGKGNMLNTNADTIASETATAMSSAYQTHLLYCFEKKGVLKDVNDESSVITSLNEKNYAEYLAQNVIFAGMIPKLDNAFSALKKGVREVVILEADNLQNIENQYFIGTRITLQ</sequence>
<dbReference type="Gene3D" id="3.40.1160.10">
    <property type="entry name" value="Acetylglutamate kinase-like"/>
    <property type="match status" value="1"/>
</dbReference>
<accession>A0A1I2IYU0</accession>
<evidence type="ECO:0000259" key="10">
    <source>
        <dbReference type="Pfam" id="PF00696"/>
    </source>
</evidence>
<comment type="caution">
    <text evidence="9">Lacks conserved residue(s) required for the propagation of feature annotation.</text>
</comment>
<proteinExistence type="inferred from homology"/>
<dbReference type="UniPathway" id="UPA00068">
    <property type="reaction ID" value="UER00107"/>
</dbReference>
<keyword evidence="7 9" id="KW-0067">ATP-binding</keyword>
<organism evidence="11 12">
    <name type="scientific">Thermoflexibacter ruber</name>
    <dbReference type="NCBI Taxonomy" id="1003"/>
    <lineage>
        <taxon>Bacteria</taxon>
        <taxon>Pseudomonadati</taxon>
        <taxon>Bacteroidota</taxon>
        <taxon>Cytophagia</taxon>
        <taxon>Cytophagales</taxon>
        <taxon>Thermoflexibacteraceae</taxon>
        <taxon>Thermoflexibacter</taxon>
    </lineage>
</organism>
<feature type="domain" description="Aspartate/glutamate/uridylate kinase" evidence="10">
    <location>
        <begin position="4"/>
        <end position="212"/>
    </location>
</feature>
<keyword evidence="4 9" id="KW-0808">Transferase</keyword>
<evidence type="ECO:0000313" key="12">
    <source>
        <dbReference type="Proteomes" id="UP000199513"/>
    </source>
</evidence>
<comment type="subcellular location">
    <subcellularLocation>
        <location evidence="9">Cytoplasm</location>
    </subcellularLocation>
</comment>
<dbReference type="InterPro" id="IPR001048">
    <property type="entry name" value="Asp/Glu/Uridylate_kinase"/>
</dbReference>
<keyword evidence="5 9" id="KW-0547">Nucleotide-binding</keyword>
<feature type="binding site" evidence="9">
    <location>
        <begin position="11"/>
        <end position="12"/>
    </location>
    <ligand>
        <name>substrate</name>
    </ligand>
</feature>
<name>A0A1I2IYU0_9BACT</name>
<evidence type="ECO:0000256" key="2">
    <source>
        <dbReference type="ARBA" id="ARBA00022571"/>
    </source>
</evidence>
<feature type="site" description="Transition state stabilizer" evidence="9">
    <location>
        <position position="194"/>
    </location>
</feature>
<dbReference type="InterPro" id="IPR037528">
    <property type="entry name" value="ArgB"/>
</dbReference>
<dbReference type="SUPFAM" id="SSF53633">
    <property type="entry name" value="Carbamate kinase-like"/>
    <property type="match status" value="1"/>
</dbReference>
<dbReference type="InterPro" id="IPR036393">
    <property type="entry name" value="AceGlu_kinase-like_sf"/>
</dbReference>
<evidence type="ECO:0000256" key="3">
    <source>
        <dbReference type="ARBA" id="ARBA00022605"/>
    </source>
</evidence>
<evidence type="ECO:0000256" key="8">
    <source>
        <dbReference type="ARBA" id="ARBA00048141"/>
    </source>
</evidence>
<evidence type="ECO:0000256" key="1">
    <source>
        <dbReference type="ARBA" id="ARBA00004828"/>
    </source>
</evidence>
<evidence type="ECO:0000256" key="9">
    <source>
        <dbReference type="HAMAP-Rule" id="MF_00082"/>
    </source>
</evidence>
<feature type="binding site" evidence="9">
    <location>
        <position position="33"/>
    </location>
    <ligand>
        <name>substrate</name>
    </ligand>
</feature>
<dbReference type="CDD" id="cd04238">
    <property type="entry name" value="AAK_NAGK-like"/>
    <property type="match status" value="1"/>
</dbReference>
<dbReference type="GO" id="GO:0042450">
    <property type="term" value="P:L-arginine biosynthetic process via ornithine"/>
    <property type="evidence" value="ECO:0007669"/>
    <property type="project" value="UniProtKB-UniRule"/>
</dbReference>
<dbReference type="PIRSF" id="PIRSF000728">
    <property type="entry name" value="NAGK"/>
    <property type="match status" value="1"/>
</dbReference>
<protein>
    <recommendedName>
        <fullName evidence="9">Acetylglutamate kinase</fullName>
        <ecNumber evidence="9">2.7.2.8</ecNumber>
    </recommendedName>
    <alternativeName>
        <fullName evidence="9">N-acetyl-L-glutamate 5-phosphotransferase</fullName>
    </alternativeName>
    <alternativeName>
        <fullName evidence="9">NAG kinase</fullName>
        <shortName evidence="9">NAGK</shortName>
    </alternativeName>
</protein>
<dbReference type="PANTHER" id="PTHR23342:SF0">
    <property type="entry name" value="N-ACETYLGLUTAMATE SYNTHASE, MITOCHONDRIAL"/>
    <property type="match status" value="1"/>
</dbReference>
<dbReference type="InterPro" id="IPR004662">
    <property type="entry name" value="AcgluKinase_fam"/>
</dbReference>
<dbReference type="GO" id="GO:0003991">
    <property type="term" value="F:acetylglutamate kinase activity"/>
    <property type="evidence" value="ECO:0007669"/>
    <property type="project" value="UniProtKB-UniRule"/>
</dbReference>
<evidence type="ECO:0000313" key="11">
    <source>
        <dbReference type="EMBL" id="SFF46888.1"/>
    </source>
</evidence>
<dbReference type="PANTHER" id="PTHR23342">
    <property type="entry name" value="N-ACETYLGLUTAMATE SYNTHASE"/>
    <property type="match status" value="1"/>
</dbReference>
<evidence type="ECO:0000256" key="7">
    <source>
        <dbReference type="ARBA" id="ARBA00022840"/>
    </source>
</evidence>
<dbReference type="AlphaFoldDB" id="A0A1I2IYU0"/>
<comment type="catalytic activity">
    <reaction evidence="8 9">
        <text>N-acetyl-L-glutamate + ATP = N-acetyl-L-glutamyl 5-phosphate + ADP</text>
        <dbReference type="Rhea" id="RHEA:14629"/>
        <dbReference type="ChEBI" id="CHEBI:30616"/>
        <dbReference type="ChEBI" id="CHEBI:44337"/>
        <dbReference type="ChEBI" id="CHEBI:57936"/>
        <dbReference type="ChEBI" id="CHEBI:456216"/>
        <dbReference type="EC" id="2.7.2.8"/>
    </reaction>
</comment>
<dbReference type="Pfam" id="PF00696">
    <property type="entry name" value="AA_kinase"/>
    <property type="match status" value="1"/>
</dbReference>
<keyword evidence="12" id="KW-1185">Reference proteome</keyword>
<dbReference type="Proteomes" id="UP000199513">
    <property type="component" value="Unassembled WGS sequence"/>
</dbReference>
<dbReference type="EC" id="2.7.2.8" evidence="9"/>
<evidence type="ECO:0000256" key="4">
    <source>
        <dbReference type="ARBA" id="ARBA00022679"/>
    </source>
</evidence>
<reference evidence="11 12" key="1">
    <citation type="submission" date="2016-10" db="EMBL/GenBank/DDBJ databases">
        <authorList>
            <person name="de Groot N.N."/>
        </authorList>
    </citation>
    <scope>NUCLEOTIDE SEQUENCE [LARGE SCALE GENOMIC DNA]</scope>
    <source>
        <strain>GEY</strain>
        <strain evidence="12">DSM 9560</strain>
    </source>
</reference>
<keyword evidence="6 9" id="KW-0418">Kinase</keyword>
<dbReference type="EMBL" id="FONY01000038">
    <property type="protein sequence ID" value="SFF46888.1"/>
    <property type="molecule type" value="Genomic_DNA"/>
</dbReference>
<keyword evidence="3 9" id="KW-0028">Amino-acid biosynthesis</keyword>
<comment type="function">
    <text evidence="9">Catalyzes the ATP-dependent phosphorylation of N-acetyl-L-glutamate.</text>
</comment>
<dbReference type="HAMAP" id="MF_00082">
    <property type="entry name" value="ArgB"/>
    <property type="match status" value="1"/>
</dbReference>
<evidence type="ECO:0000256" key="5">
    <source>
        <dbReference type="ARBA" id="ARBA00022741"/>
    </source>
</evidence>
<dbReference type="GO" id="GO:0005524">
    <property type="term" value="F:ATP binding"/>
    <property type="evidence" value="ECO:0007669"/>
    <property type="project" value="UniProtKB-UniRule"/>
</dbReference>